<sequence>MSESGTTLRIEPYSAKHQAAVIDLILPIQTNEFSIPITAEQQPDLNDIENFYQQGHGQFWLALVDDRVVGCIALKDIGNRQAALRKMFVAAEYRGKAYGTGLALLNVLLAYGREQGLSDIFLGTTALFLAAHRFYEKNGFTEITVPELPASFPVMKVDTKFYRYTF</sequence>
<dbReference type="InterPro" id="IPR016181">
    <property type="entry name" value="Acyl_CoA_acyltransferase"/>
</dbReference>
<dbReference type="Gene3D" id="3.40.630.30">
    <property type="match status" value="1"/>
</dbReference>
<dbReference type="EMBL" id="PDET01000005">
    <property type="protein sequence ID" value="PRD15760.1"/>
    <property type="molecule type" value="Genomic_DNA"/>
</dbReference>
<dbReference type="SUPFAM" id="SSF55729">
    <property type="entry name" value="Acyl-CoA N-acyltransferases (Nat)"/>
    <property type="match status" value="1"/>
</dbReference>
<evidence type="ECO:0000313" key="3">
    <source>
        <dbReference type="EMBL" id="PRD15760.1"/>
    </source>
</evidence>
<dbReference type="PROSITE" id="PS51186">
    <property type="entry name" value="GNAT"/>
    <property type="match status" value="1"/>
</dbReference>
<comment type="caution">
    <text evidence="3">The sequence shown here is derived from an EMBL/GenBank/DDBJ whole genome shotgun (WGS) entry which is preliminary data.</text>
</comment>
<feature type="domain" description="N-acetyltransferase" evidence="2">
    <location>
        <begin position="8"/>
        <end position="160"/>
    </location>
</feature>
<dbReference type="Proteomes" id="UP000239181">
    <property type="component" value="Unassembled WGS sequence"/>
</dbReference>
<dbReference type="Pfam" id="PF00583">
    <property type="entry name" value="Acetyltransf_1"/>
    <property type="match status" value="1"/>
</dbReference>
<keyword evidence="1 3" id="KW-0808">Transferase</keyword>
<gene>
    <name evidence="3" type="ORF">CQW29_09405</name>
</gene>
<organism evidence="3 4">
    <name type="scientific">Pantoea coffeiphila</name>
    <dbReference type="NCBI Taxonomy" id="1465635"/>
    <lineage>
        <taxon>Bacteria</taxon>
        <taxon>Pseudomonadati</taxon>
        <taxon>Pseudomonadota</taxon>
        <taxon>Gammaproteobacteria</taxon>
        <taxon>Enterobacterales</taxon>
        <taxon>Erwiniaceae</taxon>
        <taxon>Pantoea</taxon>
    </lineage>
</organism>
<dbReference type="PANTHER" id="PTHR13947:SF37">
    <property type="entry name" value="LD18367P"/>
    <property type="match status" value="1"/>
</dbReference>
<dbReference type="PANTHER" id="PTHR13947">
    <property type="entry name" value="GNAT FAMILY N-ACETYLTRANSFERASE"/>
    <property type="match status" value="1"/>
</dbReference>
<proteinExistence type="predicted"/>
<keyword evidence="4" id="KW-1185">Reference proteome</keyword>
<accession>A0A2S9ID99</accession>
<name>A0A2S9ID99_9GAMM</name>
<protein>
    <submittedName>
        <fullName evidence="3">GNAT family N-acetyltransferase</fullName>
    </submittedName>
</protein>
<evidence type="ECO:0000259" key="2">
    <source>
        <dbReference type="PROSITE" id="PS51186"/>
    </source>
</evidence>
<evidence type="ECO:0000313" key="4">
    <source>
        <dbReference type="Proteomes" id="UP000239181"/>
    </source>
</evidence>
<dbReference type="InterPro" id="IPR000182">
    <property type="entry name" value="GNAT_dom"/>
</dbReference>
<evidence type="ECO:0000256" key="1">
    <source>
        <dbReference type="ARBA" id="ARBA00022679"/>
    </source>
</evidence>
<dbReference type="RefSeq" id="WP_105592473.1">
    <property type="nucleotide sequence ID" value="NZ_JAFBFW010000003.1"/>
</dbReference>
<dbReference type="GO" id="GO:0008080">
    <property type="term" value="F:N-acetyltransferase activity"/>
    <property type="evidence" value="ECO:0007669"/>
    <property type="project" value="InterPro"/>
</dbReference>
<dbReference type="CDD" id="cd04301">
    <property type="entry name" value="NAT_SF"/>
    <property type="match status" value="1"/>
</dbReference>
<dbReference type="InterPro" id="IPR050769">
    <property type="entry name" value="NAT_camello-type"/>
</dbReference>
<dbReference type="AlphaFoldDB" id="A0A2S9ID99"/>
<reference evidence="3 4" key="1">
    <citation type="submission" date="2017-10" db="EMBL/GenBank/DDBJ databases">
        <title>Draft genome of two endophytic bacteria isolated from 'guarana' Paullinia cupana (Mart.) Ducke.</title>
        <authorList>
            <person name="Siqueira K.A."/>
            <person name="Liotti R.G."/>
            <person name="Mendes T.A."/>
            <person name="Soares M.A."/>
        </authorList>
    </citation>
    <scope>NUCLEOTIDE SEQUENCE [LARGE SCALE GENOMIC DNA]</scope>
    <source>
        <strain evidence="3 4">342</strain>
    </source>
</reference>
<dbReference type="OrthoDB" id="9799681at2"/>